<accession>M0NDU6</accession>
<evidence type="ECO:0000313" key="2">
    <source>
        <dbReference type="Proteomes" id="UP000011625"/>
    </source>
</evidence>
<dbReference type="PATRIC" id="fig|1227456.3.peg.192"/>
<reference evidence="1 2" key="1">
    <citation type="journal article" date="2014" name="PLoS Genet.">
        <title>Phylogenetically driven sequencing of extremely halophilic archaea reveals strategies for static and dynamic osmo-response.</title>
        <authorList>
            <person name="Becker E.A."/>
            <person name="Seitzer P.M."/>
            <person name="Tritt A."/>
            <person name="Larsen D."/>
            <person name="Krusor M."/>
            <person name="Yao A.I."/>
            <person name="Wu D."/>
            <person name="Madern D."/>
            <person name="Eisen J.A."/>
            <person name="Darling A.E."/>
            <person name="Facciotti M.T."/>
        </authorList>
    </citation>
    <scope>NUCLEOTIDE SEQUENCE [LARGE SCALE GENOMIC DNA]</scope>
    <source>
        <strain evidence="1 2">DSM 8989</strain>
    </source>
</reference>
<dbReference type="AlphaFoldDB" id="M0NDU6"/>
<proteinExistence type="predicted"/>
<dbReference type="EMBL" id="AOME01000008">
    <property type="protein sequence ID" value="EMA55738.1"/>
    <property type="molecule type" value="Genomic_DNA"/>
</dbReference>
<sequence>MDLTGVEAPPATLSDGVYQDLTAEWYRQPAVRMGIPESRLEKRIGDFEHGPIGLGELKRYARVWLSAGGE</sequence>
<evidence type="ECO:0000313" key="1">
    <source>
        <dbReference type="EMBL" id="EMA55738.1"/>
    </source>
</evidence>
<gene>
    <name evidence="1" type="ORF">C450_00892</name>
</gene>
<keyword evidence="2" id="KW-1185">Reference proteome</keyword>
<name>M0NDU6_9EURY</name>
<dbReference type="RefSeq" id="WP_005038805.1">
    <property type="nucleotide sequence ID" value="NZ_AOME01000008.1"/>
</dbReference>
<comment type="caution">
    <text evidence="1">The sequence shown here is derived from an EMBL/GenBank/DDBJ whole genome shotgun (WGS) entry which is preliminary data.</text>
</comment>
<organism evidence="1 2">
    <name type="scientific">Halococcus salifodinae DSM 8989</name>
    <dbReference type="NCBI Taxonomy" id="1227456"/>
    <lineage>
        <taxon>Archaea</taxon>
        <taxon>Methanobacteriati</taxon>
        <taxon>Methanobacteriota</taxon>
        <taxon>Stenosarchaea group</taxon>
        <taxon>Halobacteria</taxon>
        <taxon>Halobacteriales</taxon>
        <taxon>Halococcaceae</taxon>
        <taxon>Halococcus</taxon>
    </lineage>
</organism>
<dbReference type="Proteomes" id="UP000011625">
    <property type="component" value="Unassembled WGS sequence"/>
</dbReference>
<dbReference type="OrthoDB" id="382300at2157"/>
<protein>
    <submittedName>
        <fullName evidence="1">Uncharacterized protein</fullName>
    </submittedName>
</protein>